<dbReference type="InterPro" id="IPR050194">
    <property type="entry name" value="Glycosyltransferase_grp1"/>
</dbReference>
<proteinExistence type="predicted"/>
<sequence length="475" mass="51810">MRLHLHDYRSPRASGIVDGAVLMHREVAELLARRAPVSWHDLTRRGAAGPSTGAGPGDVVYAGSGPYAYLYHLWRERTGGDFRIVREAHTALWSGYWAQEELCAPLVRPGDLALFPTEYTRRLFDLRFPSVARGGSAVAYPMLDRLPSRPPVRRPRRGEPLRLGYLGALSLAKNFDQVLSVFARCHRESGGRVTLSYAGKANDPRWAPDRVSSDLRARGVPPAAVRALGVLPQSRLGEFFAGVDVLVFPSTASRETLGRVVLEALAHGVPVLAADVGPAVELLPADNLVPTSLDQRRTFAMDRVEPLGRVDEDALVARLLDRAFASALLPATAPYRDDSFLAALAGEPVPWKGVSDRILPGAVRVDRRPGFDADAALAGAAELFERYFVRRDDAALLEAVDRLPETGDNRERLRRIVQQPDRDLADYRAFPRLLDALVLPPLGYTLEPPRPEPPGAAPTTGGRLAATTGEDFSAV</sequence>
<accession>A0A7W3WJ36</accession>
<dbReference type="SUPFAM" id="SSF53756">
    <property type="entry name" value="UDP-Glycosyltransferase/glycogen phosphorylase"/>
    <property type="match status" value="1"/>
</dbReference>
<feature type="compositionally biased region" description="Low complexity" evidence="1">
    <location>
        <begin position="457"/>
        <end position="469"/>
    </location>
</feature>
<dbReference type="Pfam" id="PF13692">
    <property type="entry name" value="Glyco_trans_1_4"/>
    <property type="match status" value="1"/>
</dbReference>
<evidence type="ECO:0000313" key="3">
    <source>
        <dbReference type="Proteomes" id="UP000525686"/>
    </source>
</evidence>
<evidence type="ECO:0000313" key="2">
    <source>
        <dbReference type="EMBL" id="MBB1253294.1"/>
    </source>
</evidence>
<dbReference type="EMBL" id="JABJWZ010000046">
    <property type="protein sequence ID" value="MBB1253294.1"/>
    <property type="molecule type" value="Genomic_DNA"/>
</dbReference>
<organism evidence="2 3">
    <name type="scientific">Streptomyces alkaliterrae</name>
    <dbReference type="NCBI Taxonomy" id="2213162"/>
    <lineage>
        <taxon>Bacteria</taxon>
        <taxon>Bacillati</taxon>
        <taxon>Actinomycetota</taxon>
        <taxon>Actinomycetes</taxon>
        <taxon>Kitasatosporales</taxon>
        <taxon>Streptomycetaceae</taxon>
        <taxon>Streptomyces</taxon>
    </lineage>
</organism>
<dbReference type="Gene3D" id="3.40.50.2000">
    <property type="entry name" value="Glycogen Phosphorylase B"/>
    <property type="match status" value="1"/>
</dbReference>
<reference evidence="3" key="1">
    <citation type="submission" date="2020-05" db="EMBL/GenBank/DDBJ databases">
        <title>Classification of alakaliphilic streptomycetes isolated from an alkaline soil next to Lonar Crater, India and a proposal for the recognition of Streptomyces alkaliterrae sp. nov.</title>
        <authorList>
            <person name="Golinska P."/>
        </authorList>
    </citation>
    <scope>NUCLEOTIDE SEQUENCE [LARGE SCALE GENOMIC DNA]</scope>
    <source>
        <strain evidence="3">OF3</strain>
    </source>
</reference>
<dbReference type="PANTHER" id="PTHR45947:SF3">
    <property type="entry name" value="SULFOQUINOVOSYL TRANSFERASE SQD2"/>
    <property type="match status" value="1"/>
</dbReference>
<keyword evidence="2" id="KW-0808">Transferase</keyword>
<feature type="region of interest" description="Disordered" evidence="1">
    <location>
        <begin position="444"/>
        <end position="475"/>
    </location>
</feature>
<dbReference type="RefSeq" id="WP_181353902.1">
    <property type="nucleotide sequence ID" value="NZ_JABJWZ010000046.1"/>
</dbReference>
<comment type="caution">
    <text evidence="2">The sequence shown here is derived from an EMBL/GenBank/DDBJ whole genome shotgun (WGS) entry which is preliminary data.</text>
</comment>
<gene>
    <name evidence="2" type="ORF">H3146_07900</name>
</gene>
<evidence type="ECO:0000256" key="1">
    <source>
        <dbReference type="SAM" id="MobiDB-lite"/>
    </source>
</evidence>
<protein>
    <submittedName>
        <fullName evidence="2">Glycosyltransferase</fullName>
    </submittedName>
</protein>
<dbReference type="Proteomes" id="UP000525686">
    <property type="component" value="Unassembled WGS sequence"/>
</dbReference>
<dbReference type="AlphaFoldDB" id="A0A7W3WJ36"/>
<dbReference type="PANTHER" id="PTHR45947">
    <property type="entry name" value="SULFOQUINOVOSYL TRANSFERASE SQD2"/>
    <property type="match status" value="1"/>
</dbReference>
<dbReference type="GO" id="GO:0016757">
    <property type="term" value="F:glycosyltransferase activity"/>
    <property type="evidence" value="ECO:0007669"/>
    <property type="project" value="TreeGrafter"/>
</dbReference>
<name>A0A7W3WJ36_9ACTN</name>